<name>A0A6A6Y3F1_9PEZI</name>
<dbReference type="GeneID" id="54462105"/>
<dbReference type="AlphaFoldDB" id="A0A6A6Y3F1"/>
<proteinExistence type="predicted"/>
<dbReference type="EMBL" id="MU003718">
    <property type="protein sequence ID" value="KAF2803361.1"/>
    <property type="molecule type" value="Genomic_DNA"/>
</dbReference>
<reference evidence="4" key="3">
    <citation type="submission" date="2025-04" db="UniProtKB">
        <authorList>
            <consortium name="RefSeq"/>
        </authorList>
    </citation>
    <scope>IDENTIFICATION</scope>
    <source>
        <strain evidence="4">CBS 304.34</strain>
    </source>
</reference>
<keyword evidence="1" id="KW-0472">Membrane</keyword>
<gene>
    <name evidence="2 4" type="ORF">BDZ99DRAFT_468320</name>
</gene>
<feature type="transmembrane region" description="Helical" evidence="1">
    <location>
        <begin position="74"/>
        <end position="95"/>
    </location>
</feature>
<sequence>MQLTQYSGRIEERRESIASPSQVTLCRLELTCPYEIPLNREAATHPFFKILMTSASRSASSTCTRTGELPGTRLAGLFQDLTCIASIVALAYYLFARASVIGRGTGTTVGMGTESEGHGSGDPSAAICQLRLARTSSLRKRDALGSEVGGQFPVGFLKTAAGVVRCLTACRFVMRSARCWDEDGRR</sequence>
<protein>
    <submittedName>
        <fullName evidence="2 4">Uncharacterized protein</fullName>
    </submittedName>
</protein>
<dbReference type="Proteomes" id="UP000504636">
    <property type="component" value="Unplaced"/>
</dbReference>
<accession>A0A6A6Y3F1</accession>
<reference evidence="2 4" key="1">
    <citation type="journal article" date="2020" name="Stud. Mycol.">
        <title>101 Dothideomycetes genomes: a test case for predicting lifestyles and emergence of pathogens.</title>
        <authorList>
            <person name="Haridas S."/>
            <person name="Albert R."/>
            <person name="Binder M."/>
            <person name="Bloem J."/>
            <person name="Labutti K."/>
            <person name="Salamov A."/>
            <person name="Andreopoulos B."/>
            <person name="Baker S."/>
            <person name="Barry K."/>
            <person name="Bills G."/>
            <person name="Bluhm B."/>
            <person name="Cannon C."/>
            <person name="Castanera R."/>
            <person name="Culley D."/>
            <person name="Daum C."/>
            <person name="Ezra D."/>
            <person name="Gonzalez J."/>
            <person name="Henrissat B."/>
            <person name="Kuo A."/>
            <person name="Liang C."/>
            <person name="Lipzen A."/>
            <person name="Lutzoni F."/>
            <person name="Magnuson J."/>
            <person name="Mondo S."/>
            <person name="Nolan M."/>
            <person name="Ohm R."/>
            <person name="Pangilinan J."/>
            <person name="Park H.-J."/>
            <person name="Ramirez L."/>
            <person name="Alfaro M."/>
            <person name="Sun H."/>
            <person name="Tritt A."/>
            <person name="Yoshinaga Y."/>
            <person name="Zwiers L.-H."/>
            <person name="Turgeon B."/>
            <person name="Goodwin S."/>
            <person name="Spatafora J."/>
            <person name="Crous P."/>
            <person name="Grigoriev I."/>
        </authorList>
    </citation>
    <scope>NUCLEOTIDE SEQUENCE</scope>
    <source>
        <strain evidence="2 4">CBS 304.34</strain>
    </source>
</reference>
<evidence type="ECO:0000313" key="2">
    <source>
        <dbReference type="EMBL" id="KAF2803361.1"/>
    </source>
</evidence>
<keyword evidence="3" id="KW-1185">Reference proteome</keyword>
<dbReference type="RefSeq" id="XP_033570325.1">
    <property type="nucleotide sequence ID" value="XM_033721212.1"/>
</dbReference>
<evidence type="ECO:0000313" key="4">
    <source>
        <dbReference type="RefSeq" id="XP_033570325.1"/>
    </source>
</evidence>
<evidence type="ECO:0000256" key="1">
    <source>
        <dbReference type="SAM" id="Phobius"/>
    </source>
</evidence>
<keyword evidence="1" id="KW-0812">Transmembrane</keyword>
<keyword evidence="1" id="KW-1133">Transmembrane helix</keyword>
<organism evidence="2">
    <name type="scientific">Mytilinidion resinicola</name>
    <dbReference type="NCBI Taxonomy" id="574789"/>
    <lineage>
        <taxon>Eukaryota</taxon>
        <taxon>Fungi</taxon>
        <taxon>Dikarya</taxon>
        <taxon>Ascomycota</taxon>
        <taxon>Pezizomycotina</taxon>
        <taxon>Dothideomycetes</taxon>
        <taxon>Pleosporomycetidae</taxon>
        <taxon>Mytilinidiales</taxon>
        <taxon>Mytilinidiaceae</taxon>
        <taxon>Mytilinidion</taxon>
    </lineage>
</organism>
<evidence type="ECO:0000313" key="3">
    <source>
        <dbReference type="Proteomes" id="UP000504636"/>
    </source>
</evidence>
<reference evidence="4" key="2">
    <citation type="submission" date="2020-04" db="EMBL/GenBank/DDBJ databases">
        <authorList>
            <consortium name="NCBI Genome Project"/>
        </authorList>
    </citation>
    <scope>NUCLEOTIDE SEQUENCE</scope>
    <source>
        <strain evidence="4">CBS 304.34</strain>
    </source>
</reference>